<feature type="region of interest" description="Disordered" evidence="1">
    <location>
        <begin position="738"/>
        <end position="778"/>
    </location>
</feature>
<feature type="compositionally biased region" description="Polar residues" evidence="1">
    <location>
        <begin position="738"/>
        <end position="749"/>
    </location>
</feature>
<accession>A0AAN9BG60</accession>
<feature type="region of interest" description="Disordered" evidence="1">
    <location>
        <begin position="509"/>
        <end position="585"/>
    </location>
</feature>
<feature type="region of interest" description="Disordered" evidence="1">
    <location>
        <begin position="1"/>
        <end position="21"/>
    </location>
</feature>
<dbReference type="Proteomes" id="UP001374579">
    <property type="component" value="Unassembled WGS sequence"/>
</dbReference>
<feature type="compositionally biased region" description="Basic and acidic residues" evidence="1">
    <location>
        <begin position="1020"/>
        <end position="1058"/>
    </location>
</feature>
<comment type="caution">
    <text evidence="2">The sequence shown here is derived from an EMBL/GenBank/DDBJ whole genome shotgun (WGS) entry which is preliminary data.</text>
</comment>
<feature type="compositionally biased region" description="Low complexity" evidence="1">
    <location>
        <begin position="837"/>
        <end position="846"/>
    </location>
</feature>
<feature type="compositionally biased region" description="Low complexity" evidence="1">
    <location>
        <begin position="756"/>
        <end position="777"/>
    </location>
</feature>
<sequence>MSKHDVEVPSNAAKTDKEASVEELTTVAASVGENDTGCGPRIGQSGDTCRQVLPHPKHCIVSGNKHTSQDLHEKDKFSKRVFTPENPSGDEALSFQPGLRTSKSAAPARHPSSCPSDRDILFPSMNSTYSLQDRDPNQSMPVPERRHFLSKQAVAGTCLPSIVQKTSQSQGVLNSTFTFVQVSDNIGSFSGMRSPLIKYAVSKTHPSSVTKQGSSASSGQKGEYLHHSSEAIHQKSRPSADVVEEEQDLQHLCMSSLSDEEDIHNFSTTLHHKSCPLEEEEGLCQLSKEEGEDIQLPSFIHQEMHPSEEEEDFHQLSASSGEESEDLHQLPGILHQKAMPPEDEEEICQLSAPSEEEEEDGQLLTDLHQKLRSSEEMKNLHQQSDSPGEEEEGEDCHRSLTIFLSDSPGEKEEGEGLHQSSTILHPNPCTSKKEDRHRLPEPSGVEEEDLLQSSSFLDKSSYQSEEEDLHQLSTSSGEDLHRMSIALHHKSCSSKLEGFHRALSRKEVGIPLPSADLHKKSVEEGRISVPDLHKKSAPSEKRERHEPSFHLQQQPPASQKDTSQLSADCRQNHEVEIHAENESYSPQSCGFEKRLLSVPTNSLSLSKKEENCSDDFIQPKQPSSVCYDSDSSNEELNNSVLRNLISKFAQETPAEKRREAAAKKTKTLIRKKMTPETKRSELDQRLKHSRHNTKSQLLPVVTDEVNCSGFISTDHGAAASNLFEDEILAVHTQNGTLRNRFSASHSPTLPRTPEEQTSPKTRTSSKKTQSTDTTTKQELVHVLPSKEPPQVINRRQGFSKALAEREVSQVLTSEGTPQAACTSGLSQTVAKRKRSRSVSGKGSRQKMYTKERLLLSLAETNVSPFRKAKKRAREGLKSKGAYAMVQRLQYCHEKNSPSQNFPSSEAVPASPAKCAGGQIDKNKTGSKLKCAHKSVKDCNRNLKRSRVSQVKDEEDNQQSQGKRRRSKVVKLKKVTAKSRKVHSEESIENGSDSHSHSQDQSKRKAPHRIHLNTRSASAEMGEKEEIGKAHSEIRSSADHSRGNSNKDETSMAHTENSKPETLQSAKRKRARKKLKYPAISECLAPGQARNHCTMKSSNQQRTETTMKRKDCAVTSNSCEKEHGNTNMTESVCGKRRESTSTEKHCCTREHDNGCGQMKRNNSVSVTNRHGSASNAKDCLTENVHRHEKAAPVDQISFSFDRQVLPASDTSFSPTPRKKKKLTTSQQTRPATQTMASEKLCPGSKQGFTKISSVQASSAMRTLPNLGGEIVKTKRDSHYGHSTTPLVLDHSPPASQVVNNEEPAPPAILRVTAGDKVTEDHCSANTDSQESSDDEIFLIS</sequence>
<organism evidence="2 3">
    <name type="scientific">Littorina saxatilis</name>
    <dbReference type="NCBI Taxonomy" id="31220"/>
    <lineage>
        <taxon>Eukaryota</taxon>
        <taxon>Metazoa</taxon>
        <taxon>Spiralia</taxon>
        <taxon>Lophotrochozoa</taxon>
        <taxon>Mollusca</taxon>
        <taxon>Gastropoda</taxon>
        <taxon>Caenogastropoda</taxon>
        <taxon>Littorinimorpha</taxon>
        <taxon>Littorinoidea</taxon>
        <taxon>Littorinidae</taxon>
        <taxon>Littorina</taxon>
    </lineage>
</organism>
<feature type="region of interest" description="Disordered" evidence="1">
    <location>
        <begin position="81"/>
        <end position="121"/>
    </location>
</feature>
<feature type="compositionally biased region" description="Polar residues" evidence="1">
    <location>
        <begin position="550"/>
        <end position="566"/>
    </location>
</feature>
<feature type="compositionally biased region" description="Basic and acidic residues" evidence="1">
    <location>
        <begin position="570"/>
        <end position="581"/>
    </location>
</feature>
<feature type="region of interest" description="Disordered" evidence="1">
    <location>
        <begin position="894"/>
        <end position="1073"/>
    </location>
</feature>
<feature type="region of interest" description="Disordered" evidence="1">
    <location>
        <begin position="673"/>
        <end position="694"/>
    </location>
</feature>
<feature type="compositionally biased region" description="Polar residues" evidence="1">
    <location>
        <begin position="418"/>
        <end position="430"/>
    </location>
</feature>
<feature type="region of interest" description="Disordered" evidence="1">
    <location>
        <begin position="305"/>
        <end position="477"/>
    </location>
</feature>
<feature type="compositionally biased region" description="Polar residues" evidence="1">
    <location>
        <begin position="451"/>
        <end position="463"/>
    </location>
</feature>
<name>A0AAN9BG60_9CAEN</name>
<feature type="compositionally biased region" description="Basic and acidic residues" evidence="1">
    <location>
        <begin position="981"/>
        <end position="1002"/>
    </location>
</feature>
<proteinExistence type="predicted"/>
<feature type="compositionally biased region" description="Basic residues" evidence="1">
    <location>
        <begin position="961"/>
        <end position="980"/>
    </location>
</feature>
<evidence type="ECO:0000256" key="1">
    <source>
        <dbReference type="SAM" id="MobiDB-lite"/>
    </source>
</evidence>
<feature type="compositionally biased region" description="Basic and acidic residues" evidence="1">
    <location>
        <begin position="223"/>
        <end position="233"/>
    </location>
</feature>
<reference evidence="2 3" key="1">
    <citation type="submission" date="2024-02" db="EMBL/GenBank/DDBJ databases">
        <title>Chromosome-scale genome assembly of the rough periwinkle Littorina saxatilis.</title>
        <authorList>
            <person name="De Jode A."/>
            <person name="Faria R."/>
            <person name="Formenti G."/>
            <person name="Sims Y."/>
            <person name="Smith T.P."/>
            <person name="Tracey A."/>
            <person name="Wood J.M.D."/>
            <person name="Zagrodzka Z.B."/>
            <person name="Johannesson K."/>
            <person name="Butlin R.K."/>
            <person name="Leder E.H."/>
        </authorList>
    </citation>
    <scope>NUCLEOTIDE SEQUENCE [LARGE SCALE GENOMIC DNA]</scope>
    <source>
        <strain evidence="2">Snail1</strain>
        <tissue evidence="2">Muscle</tissue>
    </source>
</reference>
<feature type="compositionally biased region" description="Polar residues" evidence="1">
    <location>
        <begin position="1222"/>
        <end position="1235"/>
    </location>
</feature>
<feature type="compositionally biased region" description="Polar residues" evidence="1">
    <location>
        <begin position="814"/>
        <end position="829"/>
    </location>
</feature>
<dbReference type="EMBL" id="JBAMIC010000008">
    <property type="protein sequence ID" value="KAK7104564.1"/>
    <property type="molecule type" value="Genomic_DNA"/>
</dbReference>
<feature type="compositionally biased region" description="Basic and acidic residues" evidence="1">
    <location>
        <begin position="673"/>
        <end position="686"/>
    </location>
</feature>
<feature type="compositionally biased region" description="Basic and acidic residues" evidence="1">
    <location>
        <begin position="367"/>
        <end position="379"/>
    </location>
</feature>
<feature type="region of interest" description="Disordered" evidence="1">
    <location>
        <begin position="1317"/>
        <end position="1339"/>
    </location>
</feature>
<feature type="compositionally biased region" description="Acidic residues" evidence="1">
    <location>
        <begin position="1329"/>
        <end position="1339"/>
    </location>
</feature>
<feature type="region of interest" description="Disordered" evidence="1">
    <location>
        <begin position="205"/>
        <end position="238"/>
    </location>
</feature>
<feature type="region of interest" description="Disordered" evidence="1">
    <location>
        <begin position="1206"/>
        <end position="1243"/>
    </location>
</feature>
<protein>
    <submittedName>
        <fullName evidence="2">Uncharacterized protein</fullName>
    </submittedName>
</protein>
<feature type="region of interest" description="Disordered" evidence="1">
    <location>
        <begin position="1284"/>
        <end position="1304"/>
    </location>
</feature>
<feature type="compositionally biased region" description="Basic and acidic residues" evidence="1">
    <location>
        <begin position="431"/>
        <end position="440"/>
    </location>
</feature>
<gene>
    <name evidence="2" type="ORF">V1264_019259</name>
</gene>
<keyword evidence="3" id="KW-1185">Reference proteome</keyword>
<feature type="compositionally biased region" description="Basic and acidic residues" evidence="1">
    <location>
        <begin position="516"/>
        <end position="548"/>
    </location>
</feature>
<feature type="compositionally biased region" description="Basic residues" evidence="1">
    <location>
        <begin position="924"/>
        <end position="933"/>
    </location>
</feature>
<evidence type="ECO:0000313" key="3">
    <source>
        <dbReference type="Proteomes" id="UP001374579"/>
    </source>
</evidence>
<feature type="compositionally biased region" description="Low complexity" evidence="1">
    <location>
        <begin position="211"/>
        <end position="222"/>
    </location>
</feature>
<evidence type="ECO:0000313" key="2">
    <source>
        <dbReference type="EMBL" id="KAK7104564.1"/>
    </source>
</evidence>
<feature type="region of interest" description="Disordered" evidence="1">
    <location>
        <begin position="814"/>
        <end position="846"/>
    </location>
</feature>